<keyword evidence="5" id="KW-0813">Transport</keyword>
<dbReference type="CDD" id="cd00130">
    <property type="entry name" value="PAS"/>
    <property type="match status" value="1"/>
</dbReference>
<dbReference type="PANTHER" id="PTHR45453:SF1">
    <property type="entry name" value="PHOSPHATE REGULON SENSOR PROTEIN PHOR"/>
    <property type="match status" value="1"/>
</dbReference>
<dbReference type="Pfam" id="PF13188">
    <property type="entry name" value="PAS_8"/>
    <property type="match status" value="1"/>
</dbReference>
<dbReference type="InterPro" id="IPR036890">
    <property type="entry name" value="HATPase_C_sf"/>
</dbReference>
<evidence type="ECO:0000256" key="16">
    <source>
        <dbReference type="ARBA" id="ARBA00023136"/>
    </source>
</evidence>
<keyword evidence="21" id="KW-1185">Reference proteome</keyword>
<dbReference type="InterPro" id="IPR004358">
    <property type="entry name" value="Sig_transdc_His_kin-like_C"/>
</dbReference>
<dbReference type="CDD" id="cd00082">
    <property type="entry name" value="HisKA"/>
    <property type="match status" value="1"/>
</dbReference>
<dbReference type="Pfam" id="PF11808">
    <property type="entry name" value="PhoR"/>
    <property type="match status" value="1"/>
</dbReference>
<dbReference type="InterPro" id="IPR036097">
    <property type="entry name" value="HisK_dim/P_sf"/>
</dbReference>
<evidence type="ECO:0000256" key="11">
    <source>
        <dbReference type="ARBA" id="ARBA00022741"/>
    </source>
</evidence>
<evidence type="ECO:0000313" key="21">
    <source>
        <dbReference type="Proteomes" id="UP000298180"/>
    </source>
</evidence>
<evidence type="ECO:0000256" key="8">
    <source>
        <dbReference type="ARBA" id="ARBA00022592"/>
    </source>
</evidence>
<keyword evidence="10" id="KW-0812">Transmembrane</keyword>
<dbReference type="PRINTS" id="PR00344">
    <property type="entry name" value="BCTRLSENSOR"/>
</dbReference>
<dbReference type="FunFam" id="1.10.287.130:FF:000008">
    <property type="entry name" value="Two-component sensor histidine kinase"/>
    <property type="match status" value="1"/>
</dbReference>
<keyword evidence="15" id="KW-0902">Two-component regulatory system</keyword>
<evidence type="ECO:0000256" key="14">
    <source>
        <dbReference type="ARBA" id="ARBA00022989"/>
    </source>
</evidence>
<feature type="domain" description="PAS" evidence="19">
    <location>
        <begin position="93"/>
        <end position="133"/>
    </location>
</feature>
<dbReference type="GO" id="GO:0016036">
    <property type="term" value="P:cellular response to phosphate starvation"/>
    <property type="evidence" value="ECO:0007669"/>
    <property type="project" value="TreeGrafter"/>
</dbReference>
<dbReference type="InterPro" id="IPR000014">
    <property type="entry name" value="PAS"/>
</dbReference>
<dbReference type="InterPro" id="IPR035965">
    <property type="entry name" value="PAS-like_dom_sf"/>
</dbReference>
<dbReference type="GO" id="GO:0000155">
    <property type="term" value="F:phosphorelay sensor kinase activity"/>
    <property type="evidence" value="ECO:0007669"/>
    <property type="project" value="InterPro"/>
</dbReference>
<dbReference type="InterPro" id="IPR050351">
    <property type="entry name" value="BphY/WalK/GraS-like"/>
</dbReference>
<evidence type="ECO:0000256" key="1">
    <source>
        <dbReference type="ARBA" id="ARBA00000085"/>
    </source>
</evidence>
<dbReference type="GO" id="GO:0005886">
    <property type="term" value="C:plasma membrane"/>
    <property type="evidence" value="ECO:0007669"/>
    <property type="project" value="UniProtKB-SubCell"/>
</dbReference>
<evidence type="ECO:0000313" key="20">
    <source>
        <dbReference type="EMBL" id="TFY99325.1"/>
    </source>
</evidence>
<dbReference type="AlphaFoldDB" id="A0A4Z0BJ17"/>
<evidence type="ECO:0000256" key="13">
    <source>
        <dbReference type="ARBA" id="ARBA00022840"/>
    </source>
</evidence>
<name>A0A4Z0BJ17_9BURK</name>
<dbReference type="PROSITE" id="PS50109">
    <property type="entry name" value="HIS_KIN"/>
    <property type="match status" value="1"/>
</dbReference>
<dbReference type="SMART" id="SM00091">
    <property type="entry name" value="PAS"/>
    <property type="match status" value="1"/>
</dbReference>
<evidence type="ECO:0000259" key="18">
    <source>
        <dbReference type="PROSITE" id="PS50109"/>
    </source>
</evidence>
<dbReference type="SUPFAM" id="SSF55785">
    <property type="entry name" value="PYP-like sensor domain (PAS domain)"/>
    <property type="match status" value="1"/>
</dbReference>
<keyword evidence="16" id="KW-0472">Membrane</keyword>
<dbReference type="Pfam" id="PF02518">
    <property type="entry name" value="HATPase_c"/>
    <property type="match status" value="1"/>
</dbReference>
<evidence type="ECO:0000259" key="19">
    <source>
        <dbReference type="PROSITE" id="PS50112"/>
    </source>
</evidence>
<dbReference type="InterPro" id="IPR003661">
    <property type="entry name" value="HisK_dim/P_dom"/>
</dbReference>
<comment type="subcellular location">
    <subcellularLocation>
        <location evidence="2">Cell inner membrane</location>
        <topology evidence="2">Multi-pass membrane protein</topology>
    </subcellularLocation>
</comment>
<evidence type="ECO:0000256" key="17">
    <source>
        <dbReference type="ARBA" id="ARBA00025207"/>
    </source>
</evidence>
<keyword evidence="14" id="KW-1133">Transmembrane helix</keyword>
<dbReference type="GO" id="GO:0006817">
    <property type="term" value="P:phosphate ion transport"/>
    <property type="evidence" value="ECO:0007669"/>
    <property type="project" value="UniProtKB-KW"/>
</dbReference>
<dbReference type="FunFam" id="3.30.565.10:FF:000006">
    <property type="entry name" value="Sensor histidine kinase WalK"/>
    <property type="match status" value="1"/>
</dbReference>
<evidence type="ECO:0000256" key="2">
    <source>
        <dbReference type="ARBA" id="ARBA00004429"/>
    </source>
</evidence>
<keyword evidence="7" id="KW-0597">Phosphoprotein</keyword>
<dbReference type="EMBL" id="SMLM01000004">
    <property type="protein sequence ID" value="TFY99325.1"/>
    <property type="molecule type" value="Genomic_DNA"/>
</dbReference>
<evidence type="ECO:0000256" key="9">
    <source>
        <dbReference type="ARBA" id="ARBA00022679"/>
    </source>
</evidence>
<sequence length="452" mass="49234">MLWRICSFLLCQVAGGLAGWFLARERGAALGLVAGGLLWIVIDLLRGERFMGWLRQGAESDPPLGSGLWGEAADRVRRALRARERTAQEASERLQEFLAAIQASPNGVMLLDAQGRIEWCNQTAAQHLGIDPQRDLMQAIANLLRDPAFSAYNAQGDYSHDVVIPGRDSSPGRPLRLSVRLHPYGQGRKLLLSRDVTSVEQAENMRRDFVANVSHEIRTPLTVLAGFIETLQNLPLDEADRTRYLGLMSQQADRMQTLVNDLLTLSRLEGSPLPGAGDWTPVEALLTQCEQETRALSAVLGKASHEFSFEAPADLEIAGAANELLSAMSNLASNAVRYTPVGGRIQVQWRALADGRAEFAVRDTGPGIAREHLPRLTERFYRVDRSRSRETGGTGLGLAIVKHVVQRHGGELRIDSAPGAGSTFSLLFPASRVRTVTRPPGGAPARHATAAP</sequence>
<comment type="function">
    <text evidence="17">Member of the two-component regulatory system PhoR/PhoB involved in the phosphate regulon genes expression. PhoR may function as a membrane-associated protein kinase that phosphorylates PhoB in response to environmental signals.</text>
</comment>
<dbReference type="InterPro" id="IPR005467">
    <property type="entry name" value="His_kinase_dom"/>
</dbReference>
<dbReference type="SUPFAM" id="SSF47384">
    <property type="entry name" value="Homodimeric domain of signal transducing histidine kinase"/>
    <property type="match status" value="1"/>
</dbReference>
<evidence type="ECO:0000256" key="12">
    <source>
        <dbReference type="ARBA" id="ARBA00022777"/>
    </source>
</evidence>
<comment type="caution">
    <text evidence="20">The sequence shown here is derived from an EMBL/GenBank/DDBJ whole genome shotgun (WGS) entry which is preliminary data.</text>
</comment>
<dbReference type="Gene3D" id="3.30.565.10">
    <property type="entry name" value="Histidine kinase-like ATPase, C-terminal domain"/>
    <property type="match status" value="1"/>
</dbReference>
<evidence type="ECO:0000256" key="10">
    <source>
        <dbReference type="ARBA" id="ARBA00022692"/>
    </source>
</evidence>
<accession>A0A4Z0BJ17</accession>
<dbReference type="Pfam" id="PF00512">
    <property type="entry name" value="HisKA"/>
    <property type="match status" value="1"/>
</dbReference>
<dbReference type="OrthoDB" id="9813151at2"/>
<dbReference type="GO" id="GO:0004721">
    <property type="term" value="F:phosphoprotein phosphatase activity"/>
    <property type="evidence" value="ECO:0007669"/>
    <property type="project" value="InterPro"/>
</dbReference>
<gene>
    <name evidence="20" type="primary">phoR</name>
    <name evidence="20" type="ORF">EZ313_22480</name>
</gene>
<keyword evidence="6" id="KW-1003">Cell membrane</keyword>
<evidence type="ECO:0000256" key="5">
    <source>
        <dbReference type="ARBA" id="ARBA00022448"/>
    </source>
</evidence>
<keyword evidence="13" id="KW-0067">ATP-binding</keyword>
<keyword evidence="11" id="KW-0547">Nucleotide-binding</keyword>
<reference evidence="20 21" key="1">
    <citation type="submission" date="2019-03" db="EMBL/GenBank/DDBJ databases">
        <title>Ramlibacter henchirensis DSM 14656, whole genome shotgun sequence.</title>
        <authorList>
            <person name="Zhang X."/>
            <person name="Feng G."/>
            <person name="Zhu H."/>
        </authorList>
    </citation>
    <scope>NUCLEOTIDE SEQUENCE [LARGE SCALE GENOMIC DNA]</scope>
    <source>
        <strain evidence="20 21">DSM 14656</strain>
    </source>
</reference>
<dbReference type="InterPro" id="IPR003594">
    <property type="entry name" value="HATPase_dom"/>
</dbReference>
<evidence type="ECO:0000256" key="7">
    <source>
        <dbReference type="ARBA" id="ARBA00022553"/>
    </source>
</evidence>
<dbReference type="SUPFAM" id="SSF55874">
    <property type="entry name" value="ATPase domain of HSP90 chaperone/DNA topoisomerase II/histidine kinase"/>
    <property type="match status" value="1"/>
</dbReference>
<comment type="catalytic activity">
    <reaction evidence="1">
        <text>ATP + protein L-histidine = ADP + protein N-phospho-L-histidine.</text>
        <dbReference type="EC" id="2.7.13.3"/>
    </reaction>
</comment>
<dbReference type="SMART" id="SM00387">
    <property type="entry name" value="HATPase_c"/>
    <property type="match status" value="1"/>
</dbReference>
<dbReference type="SMART" id="SM00388">
    <property type="entry name" value="HisKA"/>
    <property type="match status" value="1"/>
</dbReference>
<evidence type="ECO:0000256" key="6">
    <source>
        <dbReference type="ARBA" id="ARBA00022475"/>
    </source>
</evidence>
<keyword evidence="8" id="KW-0592">Phosphate transport</keyword>
<organism evidence="20 21">
    <name type="scientific">Ramlibacter henchirensis</name>
    <dbReference type="NCBI Taxonomy" id="204072"/>
    <lineage>
        <taxon>Bacteria</taxon>
        <taxon>Pseudomonadati</taxon>
        <taxon>Pseudomonadota</taxon>
        <taxon>Betaproteobacteria</taxon>
        <taxon>Burkholderiales</taxon>
        <taxon>Comamonadaceae</taxon>
        <taxon>Ramlibacter</taxon>
    </lineage>
</organism>
<protein>
    <recommendedName>
        <fullName evidence="4">Phosphate regulon sensor protein PhoR</fullName>
        <ecNumber evidence="3">2.7.13.3</ecNumber>
    </recommendedName>
</protein>
<evidence type="ECO:0000256" key="3">
    <source>
        <dbReference type="ARBA" id="ARBA00012438"/>
    </source>
</evidence>
<dbReference type="InterPro" id="IPR021766">
    <property type="entry name" value="PhoR_N"/>
</dbReference>
<dbReference type="Gene3D" id="3.30.450.20">
    <property type="entry name" value="PAS domain"/>
    <property type="match status" value="1"/>
</dbReference>
<dbReference type="GO" id="GO:0005524">
    <property type="term" value="F:ATP binding"/>
    <property type="evidence" value="ECO:0007669"/>
    <property type="project" value="UniProtKB-KW"/>
</dbReference>
<dbReference type="EC" id="2.7.13.3" evidence="3"/>
<dbReference type="InterPro" id="IPR014310">
    <property type="entry name" value="Sig_transdc_His_kinase_PhoR"/>
</dbReference>
<evidence type="ECO:0000256" key="4">
    <source>
        <dbReference type="ARBA" id="ARBA00019665"/>
    </source>
</evidence>
<proteinExistence type="predicted"/>
<keyword evidence="12 20" id="KW-0418">Kinase</keyword>
<keyword evidence="9" id="KW-0808">Transferase</keyword>
<dbReference type="PROSITE" id="PS50112">
    <property type="entry name" value="PAS"/>
    <property type="match status" value="1"/>
</dbReference>
<dbReference type="Gene3D" id="1.10.287.130">
    <property type="match status" value="1"/>
</dbReference>
<feature type="domain" description="Histidine kinase" evidence="18">
    <location>
        <begin position="212"/>
        <end position="432"/>
    </location>
</feature>
<evidence type="ECO:0000256" key="15">
    <source>
        <dbReference type="ARBA" id="ARBA00023012"/>
    </source>
</evidence>
<dbReference type="Proteomes" id="UP000298180">
    <property type="component" value="Unassembled WGS sequence"/>
</dbReference>
<dbReference type="NCBIfam" id="TIGR02966">
    <property type="entry name" value="phoR_proteo"/>
    <property type="match status" value="1"/>
</dbReference>
<dbReference type="RefSeq" id="WP_135265553.1">
    <property type="nucleotide sequence ID" value="NZ_SMLM01000004.1"/>
</dbReference>
<dbReference type="PANTHER" id="PTHR45453">
    <property type="entry name" value="PHOSPHATE REGULON SENSOR PROTEIN PHOR"/>
    <property type="match status" value="1"/>
</dbReference>